<dbReference type="InterPro" id="IPR035069">
    <property type="entry name" value="TTHA1013/TTHA0281-like"/>
</dbReference>
<dbReference type="EMBL" id="BARV01031412">
    <property type="protein sequence ID" value="GAI37362.1"/>
    <property type="molecule type" value="Genomic_DNA"/>
</dbReference>
<comment type="caution">
    <text evidence="1">The sequence shown here is derived from an EMBL/GenBank/DDBJ whole genome shotgun (WGS) entry which is preliminary data.</text>
</comment>
<sequence>MKPNAYVIVTFLFYKEGNRWVGQCKELGTSTFGRSIQEALERLYETVGLHLNTLEQVGERERFFHEHNITLHPHKPQGDEIRVSYEPDAFVRSYIYPIHEVLLNT</sequence>
<proteinExistence type="predicted"/>
<dbReference type="AlphaFoldDB" id="X1N020"/>
<accession>X1N020</accession>
<organism evidence="1">
    <name type="scientific">marine sediment metagenome</name>
    <dbReference type="NCBI Taxonomy" id="412755"/>
    <lineage>
        <taxon>unclassified sequences</taxon>
        <taxon>metagenomes</taxon>
        <taxon>ecological metagenomes</taxon>
    </lineage>
</organism>
<evidence type="ECO:0000313" key="1">
    <source>
        <dbReference type="EMBL" id="GAI37362.1"/>
    </source>
</evidence>
<name>X1N020_9ZZZZ</name>
<evidence type="ECO:0008006" key="2">
    <source>
        <dbReference type="Google" id="ProtNLM"/>
    </source>
</evidence>
<reference evidence="1" key="1">
    <citation type="journal article" date="2014" name="Front. Microbiol.">
        <title>High frequency of phylogenetically diverse reductive dehalogenase-homologous genes in deep subseafloor sedimentary metagenomes.</title>
        <authorList>
            <person name="Kawai M."/>
            <person name="Futagami T."/>
            <person name="Toyoda A."/>
            <person name="Takaki Y."/>
            <person name="Nishi S."/>
            <person name="Hori S."/>
            <person name="Arai W."/>
            <person name="Tsubouchi T."/>
            <person name="Morono Y."/>
            <person name="Uchiyama I."/>
            <person name="Ito T."/>
            <person name="Fujiyama A."/>
            <person name="Inagaki F."/>
            <person name="Takami H."/>
        </authorList>
    </citation>
    <scope>NUCLEOTIDE SEQUENCE</scope>
    <source>
        <strain evidence="1">Expedition CK06-06</strain>
    </source>
</reference>
<gene>
    <name evidence="1" type="ORF">S06H3_49713</name>
</gene>
<dbReference type="SUPFAM" id="SSF143100">
    <property type="entry name" value="TTHA1013/TTHA0281-like"/>
    <property type="match status" value="1"/>
</dbReference>
<protein>
    <recommendedName>
        <fullName evidence="2">HicB-like antitoxin of toxin-antitoxin system domain-containing protein</fullName>
    </recommendedName>
</protein>